<dbReference type="GeneID" id="81474268"/>
<dbReference type="InterPro" id="IPR023401">
    <property type="entry name" value="ODC_N"/>
</dbReference>
<dbReference type="EMBL" id="JABCQN010000002">
    <property type="protein sequence ID" value="MBF0870440.1"/>
    <property type="molecule type" value="Genomic_DNA"/>
</dbReference>
<organism evidence="1 2">
    <name type="scientific">Gluconobacter japonicus</name>
    <dbReference type="NCBI Taxonomy" id="376620"/>
    <lineage>
        <taxon>Bacteria</taxon>
        <taxon>Pseudomonadati</taxon>
        <taxon>Pseudomonadota</taxon>
        <taxon>Alphaproteobacteria</taxon>
        <taxon>Acetobacterales</taxon>
        <taxon>Acetobacteraceae</taxon>
        <taxon>Gluconobacter</taxon>
    </lineage>
</organism>
<dbReference type="Proteomes" id="UP000661006">
    <property type="component" value="Unassembled WGS sequence"/>
</dbReference>
<sequence length="300" mass="32698">MQTLTAAETRKLLPFSDLVEMLRKAVVDYHNDQISCPERMVVPTLDRTGAVMSMVACAPDIIATKLLTLYKDNAARNLPTIQGQVTCMDAINGRFLFSLDGVTTTERRTAAMSMLALECFRPLVLETVLLIGTGVQAKAHLEALNTLYPGLIVYIQGRSPERVSTLTKSNAYPALQLRIAPLEHFEPDVVITVTSSQSVLYDEPPVSTRLVIGVGAYRPEMIEIGPTIVNGSTCIVDDPIGAPSEAGDILQAAKDWRQVKPLAAYLTGEKKPEEPVFFKSVGCAAWDLAACRLARKTFGM</sequence>
<dbReference type="GO" id="GO:0042562">
    <property type="term" value="F:hormone binding"/>
    <property type="evidence" value="ECO:0007669"/>
    <property type="project" value="TreeGrafter"/>
</dbReference>
<dbReference type="Pfam" id="PF02423">
    <property type="entry name" value="OCD_Mu_crystall"/>
    <property type="match status" value="1"/>
</dbReference>
<dbReference type="Gene3D" id="3.30.1780.10">
    <property type="entry name" value="ornithine cyclodeaminase, domain 1"/>
    <property type="match status" value="1"/>
</dbReference>
<dbReference type="AlphaFoldDB" id="A0A9Q2FL93"/>
<dbReference type="PANTHER" id="PTHR13812:SF19">
    <property type="entry name" value="KETIMINE REDUCTASE MU-CRYSTALLIN"/>
    <property type="match status" value="1"/>
</dbReference>
<accession>A0A9Q2FL93</accession>
<reference evidence="1" key="2">
    <citation type="submission" date="2020-11" db="EMBL/GenBank/DDBJ databases">
        <title>Description of novel Gluconobacter species.</title>
        <authorList>
            <person name="Cleenwerck I."/>
            <person name="Cnockaert M."/>
            <person name="Borremans W."/>
            <person name="Wieme A.D."/>
            <person name="De Vuyst L."/>
            <person name="Vandamme P."/>
        </authorList>
    </citation>
    <scope>NUCLEOTIDE SEQUENCE</scope>
    <source>
        <strain evidence="1">R71697</strain>
    </source>
</reference>
<dbReference type="Gene3D" id="3.40.50.720">
    <property type="entry name" value="NAD(P)-binding Rossmann-like Domain"/>
    <property type="match status" value="1"/>
</dbReference>
<dbReference type="InterPro" id="IPR003462">
    <property type="entry name" value="ODC_Mu_crystall"/>
</dbReference>
<evidence type="ECO:0000313" key="2">
    <source>
        <dbReference type="Proteomes" id="UP000661006"/>
    </source>
</evidence>
<gene>
    <name evidence="1" type="ORF">HKD32_06130</name>
</gene>
<name>A0A9Q2FL93_GLUJA</name>
<dbReference type="GO" id="GO:0005737">
    <property type="term" value="C:cytoplasm"/>
    <property type="evidence" value="ECO:0007669"/>
    <property type="project" value="TreeGrafter"/>
</dbReference>
<dbReference type="SUPFAM" id="SSF51735">
    <property type="entry name" value="NAD(P)-binding Rossmann-fold domains"/>
    <property type="match status" value="1"/>
</dbReference>
<dbReference type="InterPro" id="IPR036291">
    <property type="entry name" value="NAD(P)-bd_dom_sf"/>
</dbReference>
<dbReference type="PANTHER" id="PTHR13812">
    <property type="entry name" value="KETIMINE REDUCTASE MU-CRYSTALLIN"/>
    <property type="match status" value="1"/>
</dbReference>
<dbReference type="NCBIfam" id="NF005603">
    <property type="entry name" value="PRK07340.1"/>
    <property type="match status" value="1"/>
</dbReference>
<reference evidence="1" key="1">
    <citation type="submission" date="2020-04" db="EMBL/GenBank/DDBJ databases">
        <authorList>
            <person name="Sombolestani A."/>
        </authorList>
    </citation>
    <scope>NUCLEOTIDE SEQUENCE</scope>
    <source>
        <strain evidence="1">R71697</strain>
    </source>
</reference>
<dbReference type="RefSeq" id="WP_194257705.1">
    <property type="nucleotide sequence ID" value="NZ_JABCQN010000002.1"/>
</dbReference>
<proteinExistence type="predicted"/>
<evidence type="ECO:0000313" key="1">
    <source>
        <dbReference type="EMBL" id="MBF0870440.1"/>
    </source>
</evidence>
<protein>
    <submittedName>
        <fullName evidence="1">Delta(1)-pyrroline-2-carboxylate reductase family protein</fullName>
    </submittedName>
</protein>
<comment type="caution">
    <text evidence="1">The sequence shown here is derived from an EMBL/GenBank/DDBJ whole genome shotgun (WGS) entry which is preliminary data.</text>
</comment>